<dbReference type="AlphaFoldDB" id="A0A914XL17"/>
<dbReference type="PANTHER" id="PTHR47159">
    <property type="entry name" value="PROTEIN CBG07705-RELATED"/>
    <property type="match status" value="1"/>
</dbReference>
<reference evidence="2" key="1">
    <citation type="submission" date="2022-11" db="UniProtKB">
        <authorList>
            <consortium name="WormBaseParasite"/>
        </authorList>
    </citation>
    <scope>IDENTIFICATION</scope>
</reference>
<keyword evidence="1" id="KW-1185">Reference proteome</keyword>
<accession>A0A914XL17</accession>
<dbReference type="Gene3D" id="3.40.525.10">
    <property type="entry name" value="CRAL-TRIO lipid binding domain"/>
    <property type="match status" value="1"/>
</dbReference>
<dbReference type="InterPro" id="IPR053302">
    <property type="entry name" value="CRAL-TRIO_domain"/>
</dbReference>
<name>A0A914XL17_9BILA</name>
<organism evidence="1 2">
    <name type="scientific">Plectus sambesii</name>
    <dbReference type="NCBI Taxonomy" id="2011161"/>
    <lineage>
        <taxon>Eukaryota</taxon>
        <taxon>Metazoa</taxon>
        <taxon>Ecdysozoa</taxon>
        <taxon>Nematoda</taxon>
        <taxon>Chromadorea</taxon>
        <taxon>Plectida</taxon>
        <taxon>Plectina</taxon>
        <taxon>Plectoidea</taxon>
        <taxon>Plectidae</taxon>
        <taxon>Plectus</taxon>
    </lineage>
</organism>
<dbReference type="Proteomes" id="UP000887566">
    <property type="component" value="Unplaced"/>
</dbReference>
<dbReference type="WBParaSite" id="PSAMB.scaffold8351size6324.g31288.t1">
    <property type="protein sequence ID" value="PSAMB.scaffold8351size6324.g31288.t1"/>
    <property type="gene ID" value="PSAMB.scaffold8351size6324.g31288"/>
</dbReference>
<dbReference type="InterPro" id="IPR036865">
    <property type="entry name" value="CRAL-TRIO_dom_sf"/>
</dbReference>
<sequence length="137" mass="16271">MTPEDRIMVEKLRNAVKDNLTPFYDTDFNLLRWLQGHNYDMDVIVPKLRYHLRFRQSCWDLDNMHKYPRDHVIQAHWPDGLTGYSGKENNAIVIIEQAGAVDYRGMLLTYSLVESVKSRMKDLELMLKEVMKHEEKT</sequence>
<protein>
    <submittedName>
        <fullName evidence="2">Uncharacterized protein</fullName>
    </submittedName>
</protein>
<evidence type="ECO:0000313" key="2">
    <source>
        <dbReference type="WBParaSite" id="PSAMB.scaffold8351size6324.g31288.t1"/>
    </source>
</evidence>
<dbReference type="PANTHER" id="PTHR47159:SF3">
    <property type="entry name" value="CRAL-TRIO DOMAIN-CONTAINING PROTEIN"/>
    <property type="match status" value="1"/>
</dbReference>
<proteinExistence type="predicted"/>
<evidence type="ECO:0000313" key="1">
    <source>
        <dbReference type="Proteomes" id="UP000887566"/>
    </source>
</evidence>